<evidence type="ECO:0000313" key="2">
    <source>
        <dbReference type="Proteomes" id="UP000324800"/>
    </source>
</evidence>
<accession>A0A5J4T3I3</accession>
<organism evidence="1 2">
    <name type="scientific">Streblomastix strix</name>
    <dbReference type="NCBI Taxonomy" id="222440"/>
    <lineage>
        <taxon>Eukaryota</taxon>
        <taxon>Metamonada</taxon>
        <taxon>Preaxostyla</taxon>
        <taxon>Oxymonadida</taxon>
        <taxon>Streblomastigidae</taxon>
        <taxon>Streblomastix</taxon>
    </lineage>
</organism>
<evidence type="ECO:0000313" key="1">
    <source>
        <dbReference type="EMBL" id="KAA6353006.1"/>
    </source>
</evidence>
<name>A0A5J4T3I3_9EUKA</name>
<sequence length="69" mass="7905">MTKFKIPAEEKETHSKKIDEYADETPAARKDKGCIDGGNSGETLIKRALGRRLFSEKLFRKSLEDDIQY</sequence>
<reference evidence="1 2" key="1">
    <citation type="submission" date="2019-03" db="EMBL/GenBank/DDBJ databases">
        <title>Single cell metagenomics reveals metabolic interactions within the superorganism composed of flagellate Streblomastix strix and complex community of Bacteroidetes bacteria on its surface.</title>
        <authorList>
            <person name="Treitli S.C."/>
            <person name="Kolisko M."/>
            <person name="Husnik F."/>
            <person name="Keeling P."/>
            <person name="Hampl V."/>
        </authorList>
    </citation>
    <scope>NUCLEOTIDE SEQUENCE [LARGE SCALE GENOMIC DNA]</scope>
    <source>
        <strain evidence="1">ST1C</strain>
    </source>
</reference>
<dbReference type="EMBL" id="SNRW01038928">
    <property type="protein sequence ID" value="KAA6353006.1"/>
    <property type="molecule type" value="Genomic_DNA"/>
</dbReference>
<proteinExistence type="predicted"/>
<dbReference type="Proteomes" id="UP000324800">
    <property type="component" value="Unassembled WGS sequence"/>
</dbReference>
<dbReference type="AlphaFoldDB" id="A0A5J4T3I3"/>
<gene>
    <name evidence="1" type="ORF">EZS28_051468</name>
</gene>
<protein>
    <submittedName>
        <fullName evidence="1">Uncharacterized protein</fullName>
    </submittedName>
</protein>
<comment type="caution">
    <text evidence="1">The sequence shown here is derived from an EMBL/GenBank/DDBJ whole genome shotgun (WGS) entry which is preliminary data.</text>
</comment>